<dbReference type="OrthoDB" id="421951at2759"/>
<dbReference type="Pfam" id="PF22749">
    <property type="entry name" value="Arb2"/>
    <property type="match status" value="1"/>
</dbReference>
<feature type="domain" description="Arb2" evidence="1">
    <location>
        <begin position="2"/>
        <end position="83"/>
    </location>
</feature>
<sequence>MYVWDHLISKSAAKNVAFIAHGYGGLAFVDLLVQRKQEVMNKVCSVVFIDSVHHIQHQSRRDPQIEEWIRKHCREWVSNSKPLDKPVGSLIKVSCPVGSAGTNKYGLTICPMIQRAKVISVLKPAASESTGYELL</sequence>
<dbReference type="GO" id="GO:0005634">
    <property type="term" value="C:nucleus"/>
    <property type="evidence" value="ECO:0007669"/>
    <property type="project" value="TreeGrafter"/>
</dbReference>
<dbReference type="InterPro" id="IPR029058">
    <property type="entry name" value="AB_hydrolase_fold"/>
</dbReference>
<evidence type="ECO:0000259" key="1">
    <source>
        <dbReference type="Pfam" id="PF22749"/>
    </source>
</evidence>
<organism evidence="2 3">
    <name type="scientific">Falco tinnunculus</name>
    <name type="common">Common kestrel</name>
    <dbReference type="NCBI Taxonomy" id="100819"/>
    <lineage>
        <taxon>Eukaryota</taxon>
        <taxon>Metazoa</taxon>
        <taxon>Chordata</taxon>
        <taxon>Craniata</taxon>
        <taxon>Vertebrata</taxon>
        <taxon>Euteleostomi</taxon>
        <taxon>Archelosauria</taxon>
        <taxon>Archosauria</taxon>
        <taxon>Dinosauria</taxon>
        <taxon>Saurischia</taxon>
        <taxon>Theropoda</taxon>
        <taxon>Coelurosauria</taxon>
        <taxon>Aves</taxon>
        <taxon>Neognathae</taxon>
        <taxon>Neoaves</taxon>
        <taxon>Telluraves</taxon>
        <taxon>Australaves</taxon>
        <taxon>Falconiformes</taxon>
        <taxon>Falconidae</taxon>
        <taxon>Falco</taxon>
    </lineage>
</organism>
<dbReference type="GO" id="GO:0031048">
    <property type="term" value="P:regulatory ncRNA-mediated heterochromatin formation"/>
    <property type="evidence" value="ECO:0007669"/>
    <property type="project" value="TreeGrafter"/>
</dbReference>
<dbReference type="Gene3D" id="3.40.50.1820">
    <property type="entry name" value="alpha/beta hydrolase"/>
    <property type="match status" value="1"/>
</dbReference>
<dbReference type="InterPro" id="IPR053858">
    <property type="entry name" value="Arb2_dom"/>
</dbReference>
<proteinExistence type="predicted"/>
<dbReference type="Proteomes" id="UP000694562">
    <property type="component" value="Unplaced"/>
</dbReference>
<dbReference type="Ensembl" id="ENSFTIT00000007823.1">
    <property type="protein sequence ID" value="ENSFTIP00000007504.1"/>
    <property type="gene ID" value="ENSFTIG00000005118.1"/>
</dbReference>
<dbReference type="PANTHER" id="PTHR21357:SF2">
    <property type="entry name" value="PROTEIN FAM172B-RELATED"/>
    <property type="match status" value="1"/>
</dbReference>
<reference evidence="2" key="1">
    <citation type="submission" date="2025-08" db="UniProtKB">
        <authorList>
            <consortium name="Ensembl"/>
        </authorList>
    </citation>
    <scope>IDENTIFICATION</scope>
</reference>
<dbReference type="PANTHER" id="PTHR21357">
    <property type="entry name" value="FAM172 FAMILY PROTEIN HOMOLOG CG10038"/>
    <property type="match status" value="1"/>
</dbReference>
<protein>
    <recommendedName>
        <fullName evidence="1">Arb2 domain-containing protein</fullName>
    </recommendedName>
</protein>
<dbReference type="InterPro" id="IPR048263">
    <property type="entry name" value="Arb2"/>
</dbReference>
<evidence type="ECO:0000313" key="3">
    <source>
        <dbReference type="Proteomes" id="UP000694562"/>
    </source>
</evidence>
<keyword evidence="3" id="KW-1185">Reference proteome</keyword>
<name>A0A8C4U9Z3_FALTI</name>
<dbReference type="AlphaFoldDB" id="A0A8C4U9Z3"/>
<evidence type="ECO:0000313" key="2">
    <source>
        <dbReference type="Ensembl" id="ENSFTIP00000007504.1"/>
    </source>
</evidence>
<dbReference type="GO" id="GO:0035197">
    <property type="term" value="F:siRNA binding"/>
    <property type="evidence" value="ECO:0007669"/>
    <property type="project" value="TreeGrafter"/>
</dbReference>
<accession>A0A8C4U9Z3</accession>
<reference evidence="2" key="2">
    <citation type="submission" date="2025-09" db="UniProtKB">
        <authorList>
            <consortium name="Ensembl"/>
        </authorList>
    </citation>
    <scope>IDENTIFICATION</scope>
</reference>